<dbReference type="Pfam" id="PF07853">
    <property type="entry name" value="DUF1648"/>
    <property type="match status" value="1"/>
</dbReference>
<dbReference type="eggNOG" id="COG5658">
    <property type="taxonomic scope" value="Bacteria"/>
</dbReference>
<feature type="transmembrane region" description="Helical" evidence="1">
    <location>
        <begin position="7"/>
        <end position="26"/>
    </location>
</feature>
<feature type="domain" description="DUF1648" evidence="2">
    <location>
        <begin position="11"/>
        <end position="57"/>
    </location>
</feature>
<dbReference type="PIRSF" id="PIRSF038959">
    <property type="entry name" value="SdpI"/>
    <property type="match status" value="1"/>
</dbReference>
<reference evidence="3 4" key="1">
    <citation type="submission" date="2013-08" db="EMBL/GenBank/DDBJ databases">
        <authorList>
            <person name="Huang J."/>
            <person name="Wang G."/>
        </authorList>
    </citation>
    <scope>NUCLEOTIDE SEQUENCE [LARGE SCALE GENOMIC DNA]</scope>
    <source>
        <strain evidence="3 4">JSM 072002</strain>
    </source>
</reference>
<feature type="transmembrane region" description="Helical" evidence="1">
    <location>
        <begin position="151"/>
        <end position="170"/>
    </location>
</feature>
<gene>
    <name evidence="3" type="ORF">N784_08215</name>
</gene>
<proteinExistence type="predicted"/>
<keyword evidence="4" id="KW-1185">Reference proteome</keyword>
<dbReference type="InterPro" id="IPR026272">
    <property type="entry name" value="SdpI"/>
</dbReference>
<organism evidence="3 4">
    <name type="scientific">Pontibacillus litoralis JSM 072002</name>
    <dbReference type="NCBI Taxonomy" id="1385512"/>
    <lineage>
        <taxon>Bacteria</taxon>
        <taxon>Bacillati</taxon>
        <taxon>Bacillota</taxon>
        <taxon>Bacilli</taxon>
        <taxon>Bacillales</taxon>
        <taxon>Bacillaceae</taxon>
        <taxon>Pontibacillus</taxon>
    </lineage>
</organism>
<feature type="transmembrane region" description="Helical" evidence="1">
    <location>
        <begin position="77"/>
        <end position="98"/>
    </location>
</feature>
<feature type="transmembrane region" description="Helical" evidence="1">
    <location>
        <begin position="176"/>
        <end position="197"/>
    </location>
</feature>
<dbReference type="PANTHER" id="PTHR37810">
    <property type="entry name" value="IMMUNITY PROTEIN SDPI"/>
    <property type="match status" value="1"/>
</dbReference>
<dbReference type="Pfam" id="PF13630">
    <property type="entry name" value="SdpI"/>
    <property type="match status" value="1"/>
</dbReference>
<evidence type="ECO:0000313" key="3">
    <source>
        <dbReference type="EMBL" id="KGX85796.1"/>
    </source>
</evidence>
<feature type="transmembrane region" description="Helical" evidence="1">
    <location>
        <begin position="104"/>
        <end position="122"/>
    </location>
</feature>
<dbReference type="STRING" id="1385512.N784_08215"/>
<comment type="caution">
    <text evidence="3">The sequence shown here is derived from an EMBL/GenBank/DDBJ whole genome shotgun (WGS) entry which is preliminary data.</text>
</comment>
<evidence type="ECO:0000256" key="1">
    <source>
        <dbReference type="SAM" id="Phobius"/>
    </source>
</evidence>
<accession>A0A0A5FYA0</accession>
<dbReference type="OrthoDB" id="9808690at2"/>
<dbReference type="InterPro" id="IPR012867">
    <property type="entry name" value="DUF1648"/>
</dbReference>
<keyword evidence="1" id="KW-1133">Transmembrane helix</keyword>
<evidence type="ECO:0000259" key="2">
    <source>
        <dbReference type="Pfam" id="PF07853"/>
    </source>
</evidence>
<keyword evidence="1" id="KW-0472">Membrane</keyword>
<dbReference type="Proteomes" id="UP000030401">
    <property type="component" value="Unassembled WGS sequence"/>
</dbReference>
<keyword evidence="1" id="KW-0812">Transmembrane</keyword>
<dbReference type="GO" id="GO:0009636">
    <property type="term" value="P:response to toxic substance"/>
    <property type="evidence" value="ECO:0007669"/>
    <property type="project" value="TreeGrafter"/>
</dbReference>
<dbReference type="PANTHER" id="PTHR37810:SF5">
    <property type="entry name" value="IMMUNITY PROTEIN SDPI"/>
    <property type="match status" value="1"/>
</dbReference>
<dbReference type="InterPro" id="IPR025962">
    <property type="entry name" value="SdpI/YhfL"/>
</dbReference>
<dbReference type="AlphaFoldDB" id="A0A0A5FYA0"/>
<dbReference type="EMBL" id="AVPG01000019">
    <property type="protein sequence ID" value="KGX85796.1"/>
    <property type="molecule type" value="Genomic_DNA"/>
</dbReference>
<sequence>MKSNTFIIIPIIISVLIGLIALPNLPNDLAIHWSTTNNADAYIDKRIGVFIIPLIMIMTIVTLKLAFKNQKMKHINLILLSCTILFLIIQVLLILNGLHILNSNSFLGLFVGALIVVLGNFMQDVKMNNLYGLRTKWSMKNEDIWRLSNRFAAKAFVITGLLIILSTIAFPNYIHYIAIGLVVIAAAISSYASYHYYKTFKYRV</sequence>
<feature type="transmembrane region" description="Helical" evidence="1">
    <location>
        <begin position="46"/>
        <end position="65"/>
    </location>
</feature>
<dbReference type="RefSeq" id="WP_036835140.1">
    <property type="nucleotide sequence ID" value="NZ_AVPG01000019.1"/>
</dbReference>
<name>A0A0A5FYA0_9BACI</name>
<evidence type="ECO:0000313" key="4">
    <source>
        <dbReference type="Proteomes" id="UP000030401"/>
    </source>
</evidence>
<protein>
    <recommendedName>
        <fullName evidence="2">DUF1648 domain-containing protein</fullName>
    </recommendedName>
</protein>